<evidence type="ECO:0000313" key="3">
    <source>
        <dbReference type="EMBL" id="CAK1548614.1"/>
    </source>
</evidence>
<reference evidence="3 4" key="1">
    <citation type="submission" date="2023-11" db="EMBL/GenBank/DDBJ databases">
        <authorList>
            <person name="Okamura Y."/>
        </authorList>
    </citation>
    <scope>NUCLEOTIDE SEQUENCE [LARGE SCALE GENOMIC DNA]</scope>
</reference>
<dbReference type="InterPro" id="IPR036572">
    <property type="entry name" value="Doublecortin_dom_sf"/>
</dbReference>
<keyword evidence="4" id="KW-1185">Reference proteome</keyword>
<feature type="compositionally biased region" description="Polar residues" evidence="1">
    <location>
        <begin position="160"/>
        <end position="180"/>
    </location>
</feature>
<dbReference type="SUPFAM" id="SSF89837">
    <property type="entry name" value="Doublecortin (DC)"/>
    <property type="match status" value="1"/>
</dbReference>
<feature type="region of interest" description="Disordered" evidence="1">
    <location>
        <begin position="145"/>
        <end position="189"/>
    </location>
</feature>
<dbReference type="AlphaFoldDB" id="A0AAV1JK61"/>
<evidence type="ECO:0000313" key="4">
    <source>
        <dbReference type="Proteomes" id="UP001497472"/>
    </source>
</evidence>
<organism evidence="3 4">
    <name type="scientific">Leptosia nina</name>
    <dbReference type="NCBI Taxonomy" id="320188"/>
    <lineage>
        <taxon>Eukaryota</taxon>
        <taxon>Metazoa</taxon>
        <taxon>Ecdysozoa</taxon>
        <taxon>Arthropoda</taxon>
        <taxon>Hexapoda</taxon>
        <taxon>Insecta</taxon>
        <taxon>Pterygota</taxon>
        <taxon>Neoptera</taxon>
        <taxon>Endopterygota</taxon>
        <taxon>Lepidoptera</taxon>
        <taxon>Glossata</taxon>
        <taxon>Ditrysia</taxon>
        <taxon>Papilionoidea</taxon>
        <taxon>Pieridae</taxon>
        <taxon>Pierinae</taxon>
        <taxon>Leptosia</taxon>
    </lineage>
</organism>
<evidence type="ECO:0000259" key="2">
    <source>
        <dbReference type="PROSITE" id="PS50309"/>
    </source>
</evidence>
<dbReference type="GO" id="GO:0035556">
    <property type="term" value="P:intracellular signal transduction"/>
    <property type="evidence" value="ECO:0007669"/>
    <property type="project" value="InterPro"/>
</dbReference>
<dbReference type="InterPro" id="IPR003533">
    <property type="entry name" value="Doublecortin_dom"/>
</dbReference>
<dbReference type="Proteomes" id="UP001497472">
    <property type="component" value="Unassembled WGS sequence"/>
</dbReference>
<feature type="compositionally biased region" description="Polar residues" evidence="1">
    <location>
        <begin position="505"/>
        <end position="520"/>
    </location>
</feature>
<feature type="region of interest" description="Disordered" evidence="1">
    <location>
        <begin position="248"/>
        <end position="268"/>
    </location>
</feature>
<feature type="region of interest" description="Disordered" evidence="1">
    <location>
        <begin position="505"/>
        <end position="549"/>
    </location>
</feature>
<evidence type="ECO:0000256" key="1">
    <source>
        <dbReference type="SAM" id="MobiDB-lite"/>
    </source>
</evidence>
<protein>
    <recommendedName>
        <fullName evidence="2">Doublecortin domain-containing protein</fullName>
    </recommendedName>
</protein>
<proteinExistence type="predicted"/>
<name>A0AAV1JK61_9NEOP</name>
<sequence length="655" mass="73219">MVEARIPDGLRDWNALDIFIFSNGQQHSPPRKYHLCSDDLKFWESTINFLAHSQYGSTHSKIELFTIEGQRVGGPLELHNDGTYVAVTPPDPFLQSGYNKYLVKATRSWERRQEKINSAKSTPQENIHVSGNFEIIAATNNSMQKDNSGAAVTRDRITRKPNSAAKSKLTSSPRLTGISTKSKDPVEKRKLLSTKTILRKVNNTGKLSDTSSKRDSSLLKNISVINKSVIKQSLTPKQTPIIDAILETESSESAKKQTPDENVGPSTKTQENIIADTKRNSYSSDFIVEKNEKVVQSNNNVYKNSESETASIFVDVDKEMATKNNSIKYIEVSDSLSNTVVREHCSALDGKLKRKESQLSIRDASTQKSYVSLNEKPQQTQTNDCSFNLNLSIEVKNFKLNAITENEISSKSLSLKSTEGSLVKIQANVDKEGFRNEEMSVKTLDTSKSVNGNTCCHNCSRNIVVVRCSCSSHQFDFGKTFLTCPGRPQDYFILVPAKDIIYSESNDQRSNGNSKISDNTSDLKSHPKEKEEKWRDGREGCQLDNPINETSAIQAEDSMNCSKTDIKEHKVSISIDNPTVIESFKSTTENLSCAMKYIKNAVTTENTEILILPNSSQYTQTDWCDVIVEEARRDPNGQYTVQLPSLGKLKAFHLL</sequence>
<comment type="caution">
    <text evidence="3">The sequence shown here is derived from an EMBL/GenBank/DDBJ whole genome shotgun (WGS) entry which is preliminary data.</text>
</comment>
<gene>
    <name evidence="3" type="ORF">LNINA_LOCUS7981</name>
</gene>
<accession>A0AAV1JK61</accession>
<dbReference type="PROSITE" id="PS50309">
    <property type="entry name" value="DC"/>
    <property type="match status" value="1"/>
</dbReference>
<dbReference type="Gene3D" id="3.10.20.230">
    <property type="entry name" value="Doublecortin domain"/>
    <property type="match status" value="1"/>
</dbReference>
<feature type="compositionally biased region" description="Basic and acidic residues" evidence="1">
    <location>
        <begin position="521"/>
        <end position="541"/>
    </location>
</feature>
<feature type="domain" description="Doublecortin" evidence="2">
    <location>
        <begin position="16"/>
        <end position="99"/>
    </location>
</feature>
<dbReference type="EMBL" id="CAVLEF010000010">
    <property type="protein sequence ID" value="CAK1548614.1"/>
    <property type="molecule type" value="Genomic_DNA"/>
</dbReference>